<proteinExistence type="predicted"/>
<name>A0A936F0A1_9BACT</name>
<accession>A0A936F0A1</accession>
<keyword evidence="1" id="KW-0732">Signal</keyword>
<evidence type="ECO:0000313" key="4">
    <source>
        <dbReference type="Proteomes" id="UP000709959"/>
    </source>
</evidence>
<dbReference type="Pfam" id="PF14522">
    <property type="entry name" value="Cytochrome_C7"/>
    <property type="match status" value="1"/>
</dbReference>
<evidence type="ECO:0000313" key="3">
    <source>
        <dbReference type="EMBL" id="MBK8571165.1"/>
    </source>
</evidence>
<dbReference type="Proteomes" id="UP000709959">
    <property type="component" value="Unassembled WGS sequence"/>
</dbReference>
<evidence type="ECO:0000256" key="1">
    <source>
        <dbReference type="SAM" id="SignalP"/>
    </source>
</evidence>
<feature type="domain" description="Cytochrome c7-like" evidence="2">
    <location>
        <begin position="24"/>
        <end position="68"/>
    </location>
</feature>
<dbReference type="InterPro" id="IPR029467">
    <property type="entry name" value="Cyt_c7-like"/>
</dbReference>
<dbReference type="SUPFAM" id="SSF48695">
    <property type="entry name" value="Multiheme cytochromes"/>
    <property type="match status" value="1"/>
</dbReference>
<dbReference type="EMBL" id="JADKCH010000001">
    <property type="protein sequence ID" value="MBK8571165.1"/>
    <property type="molecule type" value="Genomic_DNA"/>
</dbReference>
<sequence length="78" mass="8396">MRRITLLTALLALAVAPVAQAKMTTVKGAKCTACHEGAPKDKKFNPATVKMMAKYKEAQCKECHGFADGKLTTTKKSL</sequence>
<organism evidence="3 4">
    <name type="scientific">Candidatus Geothrix odensensis</name>
    <dbReference type="NCBI Taxonomy" id="2954440"/>
    <lineage>
        <taxon>Bacteria</taxon>
        <taxon>Pseudomonadati</taxon>
        <taxon>Acidobacteriota</taxon>
        <taxon>Holophagae</taxon>
        <taxon>Holophagales</taxon>
        <taxon>Holophagaceae</taxon>
        <taxon>Geothrix</taxon>
    </lineage>
</organism>
<evidence type="ECO:0000259" key="2">
    <source>
        <dbReference type="Pfam" id="PF14522"/>
    </source>
</evidence>
<dbReference type="AlphaFoldDB" id="A0A936F0A1"/>
<feature type="chain" id="PRO_5037072305" description="Cytochrome c7-like domain-containing protein" evidence="1">
    <location>
        <begin position="22"/>
        <end position="78"/>
    </location>
</feature>
<dbReference type="Gene3D" id="3.90.10.10">
    <property type="entry name" value="Cytochrome C3"/>
    <property type="match status" value="1"/>
</dbReference>
<protein>
    <recommendedName>
        <fullName evidence="2">Cytochrome c7-like domain-containing protein</fullName>
    </recommendedName>
</protein>
<comment type="caution">
    <text evidence="3">The sequence shown here is derived from an EMBL/GenBank/DDBJ whole genome shotgun (WGS) entry which is preliminary data.</text>
</comment>
<reference evidence="3 4" key="1">
    <citation type="submission" date="2020-10" db="EMBL/GenBank/DDBJ databases">
        <title>Connecting structure to function with the recovery of over 1000 high-quality activated sludge metagenome-assembled genomes encoding full-length rRNA genes using long-read sequencing.</title>
        <authorList>
            <person name="Singleton C.M."/>
            <person name="Petriglieri F."/>
            <person name="Kristensen J.M."/>
            <person name="Kirkegaard R.H."/>
            <person name="Michaelsen T.Y."/>
            <person name="Andersen M.H."/>
            <person name="Karst S.M."/>
            <person name="Dueholm M.S."/>
            <person name="Nielsen P.H."/>
            <person name="Albertsen M."/>
        </authorList>
    </citation>
    <scope>NUCLEOTIDE SEQUENCE [LARGE SCALE GENOMIC DNA]</scope>
    <source>
        <strain evidence="3">OdNE_18-Q3-R46-58_MAXAC.008</strain>
    </source>
</reference>
<dbReference type="InterPro" id="IPR036280">
    <property type="entry name" value="Multihaem_cyt_sf"/>
</dbReference>
<gene>
    <name evidence="3" type="ORF">IPN91_00700</name>
</gene>
<feature type="signal peptide" evidence="1">
    <location>
        <begin position="1"/>
        <end position="21"/>
    </location>
</feature>